<dbReference type="Proteomes" id="UP000634136">
    <property type="component" value="Unassembled WGS sequence"/>
</dbReference>
<evidence type="ECO:0000313" key="1">
    <source>
        <dbReference type="EMBL" id="KAF7838998.1"/>
    </source>
</evidence>
<name>A0A834X6C5_9FABA</name>
<reference evidence="1" key="1">
    <citation type="submission" date="2020-09" db="EMBL/GenBank/DDBJ databases">
        <title>Genome-Enabled Discovery of Anthraquinone Biosynthesis in Senna tora.</title>
        <authorList>
            <person name="Kang S.-H."/>
            <person name="Pandey R.P."/>
            <person name="Lee C.-M."/>
            <person name="Sim J.-S."/>
            <person name="Jeong J.-T."/>
            <person name="Choi B.-S."/>
            <person name="Jung M."/>
            <person name="Ginzburg D."/>
            <person name="Zhao K."/>
            <person name="Won S.Y."/>
            <person name="Oh T.-J."/>
            <person name="Yu Y."/>
            <person name="Kim N.-H."/>
            <person name="Lee O.R."/>
            <person name="Lee T.-H."/>
            <person name="Bashyal P."/>
            <person name="Kim T.-S."/>
            <person name="Lee W.-H."/>
            <person name="Kawkins C."/>
            <person name="Kim C.-K."/>
            <person name="Kim J.S."/>
            <person name="Ahn B.O."/>
            <person name="Rhee S.Y."/>
            <person name="Sohng J.K."/>
        </authorList>
    </citation>
    <scope>NUCLEOTIDE SEQUENCE</scope>
    <source>
        <tissue evidence="1">Leaf</tissue>
    </source>
</reference>
<evidence type="ECO:0000313" key="2">
    <source>
        <dbReference type="Proteomes" id="UP000634136"/>
    </source>
</evidence>
<accession>A0A834X6C5</accession>
<keyword evidence="2" id="KW-1185">Reference proteome</keyword>
<sequence length="35" mass="4214">MEIEIKVEKGVIIERQRLPRNEVRSRWEESETAMA</sequence>
<dbReference type="EMBL" id="JAAIUW010000003">
    <property type="protein sequence ID" value="KAF7838998.1"/>
    <property type="molecule type" value="Genomic_DNA"/>
</dbReference>
<comment type="caution">
    <text evidence="1">The sequence shown here is derived from an EMBL/GenBank/DDBJ whole genome shotgun (WGS) entry which is preliminary data.</text>
</comment>
<protein>
    <submittedName>
        <fullName evidence="1">Uncharacterized protein</fullName>
    </submittedName>
</protein>
<dbReference type="AlphaFoldDB" id="A0A834X6C5"/>
<gene>
    <name evidence="1" type="ORF">G2W53_007480</name>
</gene>
<proteinExistence type="predicted"/>
<organism evidence="1 2">
    <name type="scientific">Senna tora</name>
    <dbReference type="NCBI Taxonomy" id="362788"/>
    <lineage>
        <taxon>Eukaryota</taxon>
        <taxon>Viridiplantae</taxon>
        <taxon>Streptophyta</taxon>
        <taxon>Embryophyta</taxon>
        <taxon>Tracheophyta</taxon>
        <taxon>Spermatophyta</taxon>
        <taxon>Magnoliopsida</taxon>
        <taxon>eudicotyledons</taxon>
        <taxon>Gunneridae</taxon>
        <taxon>Pentapetalae</taxon>
        <taxon>rosids</taxon>
        <taxon>fabids</taxon>
        <taxon>Fabales</taxon>
        <taxon>Fabaceae</taxon>
        <taxon>Caesalpinioideae</taxon>
        <taxon>Cassia clade</taxon>
        <taxon>Senna</taxon>
    </lineage>
</organism>